<keyword evidence="1" id="KW-0808">Transferase</keyword>
<comment type="catalytic activity">
    <reaction evidence="1">
        <text>RNA(n) + a ribonucleoside 5'-triphosphate = RNA(n+1) + diphosphate</text>
        <dbReference type="Rhea" id="RHEA:21248"/>
        <dbReference type="Rhea" id="RHEA-COMP:14527"/>
        <dbReference type="Rhea" id="RHEA-COMP:17342"/>
        <dbReference type="ChEBI" id="CHEBI:33019"/>
        <dbReference type="ChEBI" id="CHEBI:61557"/>
        <dbReference type="ChEBI" id="CHEBI:140395"/>
        <dbReference type="EC" id="2.7.7.48"/>
    </reaction>
</comment>
<organism evidence="3 4">
    <name type="scientific">Acaulospora morrowiae</name>
    <dbReference type="NCBI Taxonomy" id="94023"/>
    <lineage>
        <taxon>Eukaryota</taxon>
        <taxon>Fungi</taxon>
        <taxon>Fungi incertae sedis</taxon>
        <taxon>Mucoromycota</taxon>
        <taxon>Glomeromycotina</taxon>
        <taxon>Glomeromycetes</taxon>
        <taxon>Diversisporales</taxon>
        <taxon>Acaulosporaceae</taxon>
        <taxon>Acaulospora</taxon>
    </lineage>
</organism>
<gene>
    <name evidence="3" type="ORF">AMORRO_LOCUS5073</name>
</gene>
<dbReference type="GO" id="GO:0030422">
    <property type="term" value="P:siRNA processing"/>
    <property type="evidence" value="ECO:0007669"/>
    <property type="project" value="TreeGrafter"/>
</dbReference>
<evidence type="ECO:0000259" key="2">
    <source>
        <dbReference type="Pfam" id="PF05183"/>
    </source>
</evidence>
<dbReference type="Pfam" id="PF05183">
    <property type="entry name" value="RdRP"/>
    <property type="match status" value="1"/>
</dbReference>
<dbReference type="GO" id="GO:0003723">
    <property type="term" value="F:RNA binding"/>
    <property type="evidence" value="ECO:0007669"/>
    <property type="project" value="UniProtKB-KW"/>
</dbReference>
<evidence type="ECO:0000313" key="4">
    <source>
        <dbReference type="Proteomes" id="UP000789342"/>
    </source>
</evidence>
<dbReference type="GO" id="GO:0003968">
    <property type="term" value="F:RNA-directed RNA polymerase activity"/>
    <property type="evidence" value="ECO:0007669"/>
    <property type="project" value="UniProtKB-KW"/>
</dbReference>
<dbReference type="PANTHER" id="PTHR23079">
    <property type="entry name" value="RNA-DEPENDENT RNA POLYMERASE"/>
    <property type="match status" value="1"/>
</dbReference>
<dbReference type="PANTHER" id="PTHR23079:SF14">
    <property type="entry name" value="RNA-DEPENDENT RNA POLYMERASE"/>
    <property type="match status" value="1"/>
</dbReference>
<proteinExistence type="inferred from homology"/>
<comment type="similarity">
    <text evidence="1">Belongs to the RdRP family.</text>
</comment>
<accession>A0A9N9ATV2</accession>
<name>A0A9N9ATV2_9GLOM</name>
<sequence>MNSSYSTFGFESSFETLVIDEFGIKSHKNHANYSQENGGDDFVDLSLKLRGGKTQDKPTIIQPSREETIQDPWVPSLCSTSPTHLSIKYEFYAKRLPFLARFEMIRLSKPFGPIGASEMIWDELVNHTDFHTFTKICRNKLEHCNIKNNIQSEMRKLIPYTGSLWKIGEQLVTSKKGSALHTIFSANVIMKSGKLYIGLNPPKAGLSKRIYRMYSSERILQVKVDMNFESLDNQQRKRLKSLLLNPLSLAGRTYEFLYAREGTLFYFATNGIDIKSISIWGAIDNLMPLERNIEMTKAKFCSRIALSFSNTTPTIVFEPHQIIYNVPDIEDGYGHCFTDGCAAISLAAMRKIADIMGCDETPYYIQGRIGGAKGIWYLDLRPRYDNELIWIEIRKSQSKYQVENLIKNDNVHHRTMEVLNVKLSLKTSAALNTQFIRVLENGGVPSTVFTELMKESMERVKCQIIGNHDPCSLRAWVMKCGNIFWRRSGSELFDNESSPSTFNNTATLTSGWCDLTYEQCIEMLDAGFTPDNCTFLAKNLKKILMIQFRVFENKYRIDVPLSRVVTCIADPTGTLLPGQIFLQLDREAGVDERTGLRFGIIEGDVILARNPCGLPSDIVKVKAVKNSCLNSYYNVVIFPAVAQKGEGSLADRLSGGDYDGDKVFVCWEPRIVSPFNNSTVLEIQSEVEKAFTKCTETMKEYLKNDGPGSRTCKVQALILDNFFNESLVPIGMYDRYHRLQSSHYGISDPKSIYLAQVYARLIDVTKQGEILNKNVQIRDDLEYGRLPVPCWMEKSNDMTQPKSRIPSKVSCRAMDELYKMVKNEIRIINSPNFYVSSSSPPHIDPHIQNYWLGHMRKAKSMNDKSFLHDLRLIADIQGYIVTGYNSGYAKALRKKIDYADLLRSPDIFNRNREKDAKNFLCQEKLVAIDLEYLEKFTNEPPVHQYKSEILRNVDRSDPDSEITMFELMLKASALYTTMCTSKPDGTCCWKLAFRALCNIKARMVQREKNGIIGGPRCVVDDVWNSLNVDKGWTNRNQG</sequence>
<dbReference type="OrthoDB" id="10055769at2759"/>
<protein>
    <recommendedName>
        <fullName evidence="1">RNA-dependent RNA polymerase</fullName>
        <ecNumber evidence="1">2.7.7.48</ecNumber>
    </recommendedName>
</protein>
<keyword evidence="4" id="KW-1185">Reference proteome</keyword>
<dbReference type="InterPro" id="IPR007855">
    <property type="entry name" value="RDRP"/>
</dbReference>
<evidence type="ECO:0000313" key="3">
    <source>
        <dbReference type="EMBL" id="CAG8539842.1"/>
    </source>
</evidence>
<reference evidence="3" key="1">
    <citation type="submission" date="2021-06" db="EMBL/GenBank/DDBJ databases">
        <authorList>
            <person name="Kallberg Y."/>
            <person name="Tangrot J."/>
            <person name="Rosling A."/>
        </authorList>
    </citation>
    <scope>NUCLEOTIDE SEQUENCE</scope>
    <source>
        <strain evidence="3">CL551</strain>
    </source>
</reference>
<keyword evidence="1" id="KW-0548">Nucleotidyltransferase</keyword>
<dbReference type="Proteomes" id="UP000789342">
    <property type="component" value="Unassembled WGS sequence"/>
</dbReference>
<dbReference type="EMBL" id="CAJVPV010002951">
    <property type="protein sequence ID" value="CAG8539842.1"/>
    <property type="molecule type" value="Genomic_DNA"/>
</dbReference>
<dbReference type="InterPro" id="IPR057596">
    <property type="entry name" value="RDRP_core"/>
</dbReference>
<dbReference type="EC" id="2.7.7.48" evidence="1"/>
<evidence type="ECO:0000256" key="1">
    <source>
        <dbReference type="RuleBase" id="RU363098"/>
    </source>
</evidence>
<comment type="caution">
    <text evidence="3">The sequence shown here is derived from an EMBL/GenBank/DDBJ whole genome shotgun (WGS) entry which is preliminary data.</text>
</comment>
<dbReference type="AlphaFoldDB" id="A0A9N9ATV2"/>
<dbReference type="GO" id="GO:0031380">
    <property type="term" value="C:nuclear RNA-directed RNA polymerase complex"/>
    <property type="evidence" value="ECO:0007669"/>
    <property type="project" value="TreeGrafter"/>
</dbReference>
<feature type="domain" description="RDRP core" evidence="2">
    <location>
        <begin position="197"/>
        <end position="821"/>
    </location>
</feature>
<keyword evidence="1" id="KW-0694">RNA-binding</keyword>
<keyword evidence="1" id="KW-0696">RNA-directed RNA polymerase</keyword>